<keyword evidence="2" id="KW-1185">Reference proteome</keyword>
<protein>
    <recommendedName>
        <fullName evidence="3">MinD-like ATPase involved in chromosome partitioning or flagellar assembly</fullName>
    </recommendedName>
</protein>
<dbReference type="GO" id="GO:0016887">
    <property type="term" value="F:ATP hydrolysis activity"/>
    <property type="evidence" value="ECO:0007669"/>
    <property type="project" value="TreeGrafter"/>
</dbReference>
<dbReference type="GO" id="GO:0005524">
    <property type="term" value="F:ATP binding"/>
    <property type="evidence" value="ECO:0007669"/>
    <property type="project" value="TreeGrafter"/>
</dbReference>
<gene>
    <name evidence="1" type="ORF">I4J89_39425</name>
</gene>
<dbReference type="GO" id="GO:0051782">
    <property type="term" value="P:negative regulation of cell division"/>
    <property type="evidence" value="ECO:0007669"/>
    <property type="project" value="TreeGrafter"/>
</dbReference>
<dbReference type="Proteomes" id="UP000598146">
    <property type="component" value="Unassembled WGS sequence"/>
</dbReference>
<evidence type="ECO:0000313" key="1">
    <source>
        <dbReference type="EMBL" id="MBG0567535.1"/>
    </source>
</evidence>
<dbReference type="InterPro" id="IPR050625">
    <property type="entry name" value="ParA/MinD_ATPase"/>
</dbReference>
<evidence type="ECO:0000313" key="2">
    <source>
        <dbReference type="Proteomes" id="UP000598146"/>
    </source>
</evidence>
<comment type="caution">
    <text evidence="1">The sequence shown here is derived from an EMBL/GenBank/DDBJ whole genome shotgun (WGS) entry which is preliminary data.</text>
</comment>
<dbReference type="GO" id="GO:0009898">
    <property type="term" value="C:cytoplasmic side of plasma membrane"/>
    <property type="evidence" value="ECO:0007669"/>
    <property type="project" value="TreeGrafter"/>
</dbReference>
<dbReference type="EMBL" id="JADQTO010000028">
    <property type="protein sequence ID" value="MBG0567535.1"/>
    <property type="molecule type" value="Genomic_DNA"/>
</dbReference>
<name>A0A931CMA3_9ACTN</name>
<dbReference type="RefSeq" id="WP_196419311.1">
    <property type="nucleotide sequence ID" value="NZ_JADQTO010000028.1"/>
</dbReference>
<dbReference type="Gene3D" id="3.40.50.300">
    <property type="entry name" value="P-loop containing nucleotide triphosphate hydrolases"/>
    <property type="match status" value="1"/>
</dbReference>
<dbReference type="GO" id="GO:0005829">
    <property type="term" value="C:cytosol"/>
    <property type="evidence" value="ECO:0007669"/>
    <property type="project" value="TreeGrafter"/>
</dbReference>
<accession>A0A931CMA3</accession>
<evidence type="ECO:0008006" key="3">
    <source>
        <dbReference type="Google" id="ProtNLM"/>
    </source>
</evidence>
<dbReference type="InterPro" id="IPR027417">
    <property type="entry name" value="P-loop_NTPase"/>
</dbReference>
<proteinExistence type="predicted"/>
<dbReference type="SUPFAM" id="SSF52540">
    <property type="entry name" value="P-loop containing nucleoside triphosphate hydrolases"/>
    <property type="match status" value="1"/>
</dbReference>
<reference evidence="1" key="1">
    <citation type="submission" date="2020-11" db="EMBL/GenBank/DDBJ databases">
        <title>Isolation and identification of active actinomycetes.</title>
        <authorList>
            <person name="Sun X."/>
        </authorList>
    </citation>
    <scope>NUCLEOTIDE SEQUENCE</scope>
    <source>
        <strain evidence="1">NEAU-A11</strain>
    </source>
</reference>
<dbReference type="PANTHER" id="PTHR43384">
    <property type="entry name" value="SEPTUM SITE-DETERMINING PROTEIN MIND HOMOLOG, CHLOROPLASTIC-RELATED"/>
    <property type="match status" value="1"/>
</dbReference>
<dbReference type="AlphaFoldDB" id="A0A931CMA3"/>
<dbReference type="PANTHER" id="PTHR43384:SF14">
    <property type="entry name" value="ESX-1 SECRETION-ASSOCIATED PROTEIN ESPI"/>
    <property type="match status" value="1"/>
</dbReference>
<organism evidence="1 2">
    <name type="scientific">Actinoplanes aureus</name>
    <dbReference type="NCBI Taxonomy" id="2792083"/>
    <lineage>
        <taxon>Bacteria</taxon>
        <taxon>Bacillati</taxon>
        <taxon>Actinomycetota</taxon>
        <taxon>Actinomycetes</taxon>
        <taxon>Micromonosporales</taxon>
        <taxon>Micromonosporaceae</taxon>
        <taxon>Actinoplanes</taxon>
    </lineage>
</organism>
<sequence>MTVSSADGGVGRSTLVAALGGLVALAVPEPVIAIDMVPAPWGGLGARVGRQNASTVWDVVRDLSAVTKRSDIERWVQLGPTGLLALVGETEGLERRPPRDDEAAAVAERVRNLFPLTVGDLPSALTTGVWRTLAAATAPVLVARATADSLRHTLRLLTHMAAAGYARVARDCVLVVMATAPSVPRQVRAVVRQADGVAGAVHTVPYDPYLARPEPVDPRRLRRRTRSALVLVADAVLQRCAAERPALRPTTEERV</sequence>